<reference evidence="2 3" key="1">
    <citation type="journal article" date="2013" name="BMC Genomics">
        <title>The miniature genome of a carnivorous plant Genlisea aurea contains a low number of genes and short non-coding sequences.</title>
        <authorList>
            <person name="Leushkin E.V."/>
            <person name="Sutormin R.A."/>
            <person name="Nabieva E.R."/>
            <person name="Penin A.A."/>
            <person name="Kondrashov A.S."/>
            <person name="Logacheva M.D."/>
        </authorList>
    </citation>
    <scope>NUCLEOTIDE SEQUENCE [LARGE SCALE GENOMIC DNA]</scope>
</reference>
<keyword evidence="3" id="KW-1185">Reference proteome</keyword>
<feature type="compositionally biased region" description="Basic residues" evidence="1">
    <location>
        <begin position="504"/>
        <end position="519"/>
    </location>
</feature>
<evidence type="ECO:0000313" key="3">
    <source>
        <dbReference type="Proteomes" id="UP000015453"/>
    </source>
</evidence>
<feature type="compositionally biased region" description="Polar residues" evidence="1">
    <location>
        <begin position="376"/>
        <end position="387"/>
    </location>
</feature>
<feature type="region of interest" description="Disordered" evidence="1">
    <location>
        <begin position="504"/>
        <end position="547"/>
    </location>
</feature>
<proteinExistence type="predicted"/>
<feature type="region of interest" description="Disordered" evidence="1">
    <location>
        <begin position="363"/>
        <end position="488"/>
    </location>
</feature>
<sequence length="646" mass="72500">MDAKEELSDLQGLRKLYDLLRKVGSELLDGSARLLLKNMLDAEAAKFLKPRSEDRITPLVFAEASRGYSPSPKQQHDHLTEMKGYHVKGEDGNLEDVMERQIEIPTVNGPGNRNRRCRICHRNTVKNSDQVKLQNFDASQKLNRFAASGAGEIISSNGAAKGPQMEKELQTKVVMSNVAAESERKLHKVDSLSEEASKAMERIELLISARHQEADRLQLSGHKTCVSGTKITESALDPSQPGKDVGVAVGYIVHPFPFRPPEEINQFYITKLAVPPEAMLRRLRGHPLEELGESPYVESGNWLMKCNGSPYNSYLPTSSFPSGSKEDMHMVDKISACRRSEKGCRGKVRETVEEKHRHFSNVARASSFERQESEDSATNYSYSSSNHGSRDGSWRDLEDMNSNTSIDSGFATPISDTTESSYSSSSYTSNTPPGVYSSSGRSYKSLSRSSSSSDRPLKLHTAPKMARMASSRMRKGSTGLQSKMKQSGMWRRLKDRLAIIFHHHHHHHHHHHRHHKKRMGKELCSGGRGKVMTRKLSSRREDEANGERAIEKMGRSLVQNKKNQHAQFRDLMGGFMRHIRSSKEPKPELETLAKSVAKGDKLGRNKSHWWQLMQNHNGAAKLAKGTSFKLGLVKKKGRLKALPSFK</sequence>
<feature type="compositionally biased region" description="Basic and acidic residues" evidence="1">
    <location>
        <begin position="388"/>
        <end position="398"/>
    </location>
</feature>
<organism evidence="2 3">
    <name type="scientific">Genlisea aurea</name>
    <dbReference type="NCBI Taxonomy" id="192259"/>
    <lineage>
        <taxon>Eukaryota</taxon>
        <taxon>Viridiplantae</taxon>
        <taxon>Streptophyta</taxon>
        <taxon>Embryophyta</taxon>
        <taxon>Tracheophyta</taxon>
        <taxon>Spermatophyta</taxon>
        <taxon>Magnoliopsida</taxon>
        <taxon>eudicotyledons</taxon>
        <taxon>Gunneridae</taxon>
        <taxon>Pentapetalae</taxon>
        <taxon>asterids</taxon>
        <taxon>lamiids</taxon>
        <taxon>Lamiales</taxon>
        <taxon>Lentibulariaceae</taxon>
        <taxon>Genlisea</taxon>
    </lineage>
</organism>
<evidence type="ECO:0000256" key="1">
    <source>
        <dbReference type="SAM" id="MobiDB-lite"/>
    </source>
</evidence>
<comment type="caution">
    <text evidence="2">The sequence shown here is derived from an EMBL/GenBank/DDBJ whole genome shotgun (WGS) entry which is preliminary data.</text>
</comment>
<name>S8D5E7_9LAMI</name>
<dbReference type="EMBL" id="AUSU01009782">
    <property type="protein sequence ID" value="EPS57843.1"/>
    <property type="molecule type" value="Genomic_DNA"/>
</dbReference>
<dbReference type="Proteomes" id="UP000015453">
    <property type="component" value="Unassembled WGS sequence"/>
</dbReference>
<feature type="compositionally biased region" description="Low complexity" evidence="1">
    <location>
        <begin position="415"/>
        <end position="454"/>
    </location>
</feature>
<evidence type="ECO:0000313" key="2">
    <source>
        <dbReference type="EMBL" id="EPS57843.1"/>
    </source>
</evidence>
<accession>S8D5E7</accession>
<protein>
    <submittedName>
        <fullName evidence="2">Uncharacterized protein</fullName>
    </submittedName>
</protein>
<dbReference type="AlphaFoldDB" id="S8D5E7"/>
<dbReference type="OrthoDB" id="1296610at2759"/>
<gene>
    <name evidence="2" type="ORF">M569_16975</name>
</gene>
<feature type="compositionally biased region" description="Basic and acidic residues" evidence="1">
    <location>
        <begin position="538"/>
        <end position="547"/>
    </location>
</feature>